<name>A0ABT5Z2U6_9ACTN</name>
<evidence type="ECO:0000256" key="1">
    <source>
        <dbReference type="SAM" id="MobiDB-lite"/>
    </source>
</evidence>
<feature type="compositionally biased region" description="Gly residues" evidence="1">
    <location>
        <begin position="104"/>
        <end position="113"/>
    </location>
</feature>
<evidence type="ECO:0000313" key="4">
    <source>
        <dbReference type="Proteomes" id="UP001220022"/>
    </source>
</evidence>
<feature type="region of interest" description="Disordered" evidence="1">
    <location>
        <begin position="83"/>
        <end position="113"/>
    </location>
</feature>
<feature type="signal peptide" evidence="2">
    <location>
        <begin position="1"/>
        <end position="30"/>
    </location>
</feature>
<keyword evidence="4" id="KW-1185">Reference proteome</keyword>
<keyword evidence="2" id="KW-0732">Signal</keyword>
<proteinExistence type="predicted"/>
<accession>A0ABT5Z2U6</accession>
<reference evidence="3 4" key="1">
    <citation type="submission" date="2023-03" db="EMBL/GenBank/DDBJ databases">
        <title>Draft genome sequence of type strain Streptomyces ferralitis JCM 14344.</title>
        <authorList>
            <person name="Klaysubun C."/>
            <person name="Duangmal K."/>
        </authorList>
    </citation>
    <scope>NUCLEOTIDE SEQUENCE [LARGE SCALE GENOMIC DNA]</scope>
    <source>
        <strain evidence="3 4">JCM 14344</strain>
    </source>
</reference>
<feature type="chain" id="PRO_5046704808" evidence="2">
    <location>
        <begin position="31"/>
        <end position="113"/>
    </location>
</feature>
<dbReference type="Proteomes" id="UP001220022">
    <property type="component" value="Unassembled WGS sequence"/>
</dbReference>
<organism evidence="3 4">
    <name type="scientific">Streptantibioticus ferralitis</name>
    <dbReference type="NCBI Taxonomy" id="236510"/>
    <lineage>
        <taxon>Bacteria</taxon>
        <taxon>Bacillati</taxon>
        <taxon>Actinomycetota</taxon>
        <taxon>Actinomycetes</taxon>
        <taxon>Kitasatosporales</taxon>
        <taxon>Streptomycetaceae</taxon>
        <taxon>Streptantibioticus</taxon>
    </lineage>
</organism>
<comment type="caution">
    <text evidence="3">The sequence shown here is derived from an EMBL/GenBank/DDBJ whole genome shotgun (WGS) entry which is preliminary data.</text>
</comment>
<protein>
    <submittedName>
        <fullName evidence="3">Uncharacterized protein</fullName>
    </submittedName>
</protein>
<evidence type="ECO:0000313" key="3">
    <source>
        <dbReference type="EMBL" id="MDF2258088.1"/>
    </source>
</evidence>
<dbReference type="RefSeq" id="WP_275816753.1">
    <property type="nucleotide sequence ID" value="NZ_BAAANM010000007.1"/>
</dbReference>
<evidence type="ECO:0000256" key="2">
    <source>
        <dbReference type="SAM" id="SignalP"/>
    </source>
</evidence>
<dbReference type="EMBL" id="JARHTQ010000013">
    <property type="protein sequence ID" value="MDF2258088.1"/>
    <property type="molecule type" value="Genomic_DNA"/>
</dbReference>
<gene>
    <name evidence="3" type="ORF">P2L57_20900</name>
</gene>
<sequence length="113" mass="11372">MTDSPVAKRAIFVAAASALAFGAASPLAFADEANRFDSGHLSVNNGASCATKDLTEAGWTVLTTGKLPKAFNNARIAPGGDSVSGLCHAVDSPPPGPHHQSQGLLGGLPVGRH</sequence>